<dbReference type="InterPro" id="IPR050452">
    <property type="entry name" value="Metacaspase"/>
</dbReference>
<dbReference type="AlphaFoldDB" id="A0A8H5G212"/>
<gene>
    <name evidence="6" type="ORF">D9756_006837</name>
</gene>
<sequence length="775" mass="89495">MFCPYYAQNDPQNPRKTSPWKKALLIGIQYATSGSKPLIGPHKDVLDMKRVLMERYGYEERNITMLMDNGDPKIEPTRRNIMIKIKELVAGAQAGDHFFFHYAGHGMQMENKDNSEEDGKDEYLDHYRCNRVYTPWISKGKRRSASKWNHNVRRYAELILSNARSNPCSPVEAKEGARRAFRAGLFSSGNVQPRRNSIEQMLSRATNQPVTAASSPPLSISTNVERVSFILSPERHVKTPEPLWPCDGFCRDELVAPDGRVVISLSSSKDEQKSYEDGNGASMTQEDPNPSFHKLLKRISHDLHRSYLRRHDEARAYKEKWRIRAEKAMRCNQPVRERMEVEMDNFQDPQVGMTMPITASARILIHLHFCSPLTMMNEYAAVVLDLHQNFRRAQLPARFCDKWGFLLFPRSHTLCAPRGLEPRENDVPSEGDMPPTGPRKRKRALLIGINYSKLPRGKGRLFKPQDDVAVMRKLLIEVYDYKPDDIVIMTDHEETPEFLEPTKDNITRQMINLVMKPEEGDEFFFYYAGHAIQREEKERNSERDHKDEYILPLDAIDEEGQADLNFAIEDGELKEALVQPLLDAQVRCQMIAVMDACTSGTLLDLEHDLCNQVIGWKSRLLETPPEARSRIRARVASWLHDKDFECNGMCNRKATSQTKVNVICISACEDSQELMEMISGHTLAGLLDIYLRSTSPSHLGIWSVSDPPLLARNKRPSLKELNRFMYDEFKNIHKTVWKSYKEERKKHRKKKRSEAPRTPPKEWDKPQRMDTLLKL</sequence>
<evidence type="ECO:0000256" key="3">
    <source>
        <dbReference type="ARBA" id="ARBA00022807"/>
    </source>
</evidence>
<keyword evidence="3" id="KW-0645">Protease</keyword>
<feature type="compositionally biased region" description="Basic and acidic residues" evidence="4">
    <location>
        <begin position="753"/>
        <end position="775"/>
    </location>
</feature>
<evidence type="ECO:0000256" key="2">
    <source>
        <dbReference type="ARBA" id="ARBA00022703"/>
    </source>
</evidence>
<evidence type="ECO:0000256" key="1">
    <source>
        <dbReference type="ARBA" id="ARBA00009005"/>
    </source>
</evidence>
<feature type="domain" description="Peptidase C14 caspase" evidence="5">
    <location>
        <begin position="21"/>
        <end position="123"/>
    </location>
</feature>
<keyword evidence="3" id="KW-0788">Thiol protease</keyword>
<dbReference type="GO" id="GO:0004197">
    <property type="term" value="F:cysteine-type endopeptidase activity"/>
    <property type="evidence" value="ECO:0007669"/>
    <property type="project" value="InterPro"/>
</dbReference>
<feature type="domain" description="Peptidase C14 caspase" evidence="5">
    <location>
        <begin position="441"/>
        <end position="676"/>
    </location>
</feature>
<keyword evidence="2" id="KW-0053">Apoptosis</keyword>
<dbReference type="GO" id="GO:0006508">
    <property type="term" value="P:proteolysis"/>
    <property type="evidence" value="ECO:0007669"/>
    <property type="project" value="InterPro"/>
</dbReference>
<dbReference type="Proteomes" id="UP000559027">
    <property type="component" value="Unassembled WGS sequence"/>
</dbReference>
<dbReference type="InterPro" id="IPR029030">
    <property type="entry name" value="Caspase-like_dom_sf"/>
</dbReference>
<dbReference type="OrthoDB" id="3223806at2759"/>
<dbReference type="Gene3D" id="3.40.50.12660">
    <property type="match status" value="2"/>
</dbReference>
<reference evidence="6 7" key="1">
    <citation type="journal article" date="2020" name="ISME J.">
        <title>Uncovering the hidden diversity of litter-decomposition mechanisms in mushroom-forming fungi.</title>
        <authorList>
            <person name="Floudas D."/>
            <person name="Bentzer J."/>
            <person name="Ahren D."/>
            <person name="Johansson T."/>
            <person name="Persson P."/>
            <person name="Tunlid A."/>
        </authorList>
    </citation>
    <scope>NUCLEOTIDE SEQUENCE [LARGE SCALE GENOMIC DNA]</scope>
    <source>
        <strain evidence="6 7">CBS 146.42</strain>
    </source>
</reference>
<accession>A0A8H5G212</accession>
<evidence type="ECO:0000313" key="6">
    <source>
        <dbReference type="EMBL" id="KAF5356880.1"/>
    </source>
</evidence>
<evidence type="ECO:0000256" key="4">
    <source>
        <dbReference type="SAM" id="MobiDB-lite"/>
    </source>
</evidence>
<dbReference type="SUPFAM" id="SSF52129">
    <property type="entry name" value="Caspase-like"/>
    <property type="match status" value="1"/>
</dbReference>
<proteinExistence type="inferred from homology"/>
<comment type="caution">
    <text evidence="6">The sequence shown here is derived from an EMBL/GenBank/DDBJ whole genome shotgun (WGS) entry which is preliminary data.</text>
</comment>
<dbReference type="InterPro" id="IPR011600">
    <property type="entry name" value="Pept_C14_caspase"/>
</dbReference>
<feature type="region of interest" description="Disordered" evidence="4">
    <location>
        <begin position="740"/>
        <end position="775"/>
    </location>
</feature>
<organism evidence="6 7">
    <name type="scientific">Leucocoprinus leucothites</name>
    <dbReference type="NCBI Taxonomy" id="201217"/>
    <lineage>
        <taxon>Eukaryota</taxon>
        <taxon>Fungi</taxon>
        <taxon>Dikarya</taxon>
        <taxon>Basidiomycota</taxon>
        <taxon>Agaricomycotina</taxon>
        <taxon>Agaricomycetes</taxon>
        <taxon>Agaricomycetidae</taxon>
        <taxon>Agaricales</taxon>
        <taxon>Agaricineae</taxon>
        <taxon>Agaricaceae</taxon>
        <taxon>Leucocoprinus</taxon>
    </lineage>
</organism>
<dbReference type="PANTHER" id="PTHR48104">
    <property type="entry name" value="METACASPASE-4"/>
    <property type="match status" value="1"/>
</dbReference>
<feature type="region of interest" description="Disordered" evidence="4">
    <location>
        <begin position="265"/>
        <end position="291"/>
    </location>
</feature>
<dbReference type="GO" id="GO:0006915">
    <property type="term" value="P:apoptotic process"/>
    <property type="evidence" value="ECO:0007669"/>
    <property type="project" value="UniProtKB-KW"/>
</dbReference>
<dbReference type="Pfam" id="PF00656">
    <property type="entry name" value="Peptidase_C14"/>
    <property type="match status" value="2"/>
</dbReference>
<keyword evidence="3" id="KW-0378">Hydrolase</keyword>
<protein>
    <recommendedName>
        <fullName evidence="5">Peptidase C14 caspase domain-containing protein</fullName>
    </recommendedName>
</protein>
<keyword evidence="7" id="KW-1185">Reference proteome</keyword>
<comment type="similarity">
    <text evidence="1">Belongs to the peptidase C14B family.</text>
</comment>
<feature type="region of interest" description="Disordered" evidence="4">
    <location>
        <begin position="419"/>
        <end position="439"/>
    </location>
</feature>
<dbReference type="EMBL" id="JAACJO010000006">
    <property type="protein sequence ID" value="KAF5356880.1"/>
    <property type="molecule type" value="Genomic_DNA"/>
</dbReference>
<evidence type="ECO:0000313" key="7">
    <source>
        <dbReference type="Proteomes" id="UP000559027"/>
    </source>
</evidence>
<evidence type="ECO:0000259" key="5">
    <source>
        <dbReference type="Pfam" id="PF00656"/>
    </source>
</evidence>
<dbReference type="GO" id="GO:0005737">
    <property type="term" value="C:cytoplasm"/>
    <property type="evidence" value="ECO:0007669"/>
    <property type="project" value="TreeGrafter"/>
</dbReference>
<name>A0A8H5G212_9AGAR</name>
<dbReference type="PANTHER" id="PTHR48104:SF30">
    <property type="entry name" value="METACASPASE-1"/>
    <property type="match status" value="1"/>
</dbReference>